<dbReference type="Gene3D" id="3.40.470.10">
    <property type="entry name" value="Uracil-DNA glycosylase-like domain"/>
    <property type="match status" value="1"/>
</dbReference>
<keyword evidence="2" id="KW-0326">Glycosidase</keyword>
<protein>
    <submittedName>
        <fullName evidence="2">DNA-deoxyinosine glycosylase</fullName>
        <ecNumber evidence="2">3.2.2.15</ecNumber>
    </submittedName>
</protein>
<evidence type="ECO:0000313" key="3">
    <source>
        <dbReference type="Proteomes" id="UP000641741"/>
    </source>
</evidence>
<evidence type="ECO:0000259" key="1">
    <source>
        <dbReference type="SMART" id="SM00986"/>
    </source>
</evidence>
<dbReference type="GO" id="GO:0033958">
    <property type="term" value="F:DNA-deoxyinosine glycosylase activity"/>
    <property type="evidence" value="ECO:0007669"/>
    <property type="project" value="UniProtKB-EC"/>
</dbReference>
<dbReference type="SMART" id="SM00986">
    <property type="entry name" value="UDG"/>
    <property type="match status" value="1"/>
</dbReference>
<proteinExistence type="predicted"/>
<accession>A0ABR7GJF4</accession>
<dbReference type="SUPFAM" id="SSF52141">
    <property type="entry name" value="Uracil-DNA glycosylase-like"/>
    <property type="match status" value="1"/>
</dbReference>
<dbReference type="Pfam" id="PF03167">
    <property type="entry name" value="UDG"/>
    <property type="match status" value="1"/>
</dbReference>
<dbReference type="Proteomes" id="UP000641741">
    <property type="component" value="Unassembled WGS sequence"/>
</dbReference>
<keyword evidence="2" id="KW-0378">Hydrolase</keyword>
<organism evidence="2 3">
    <name type="scientific">Agathobaculum hominis</name>
    <dbReference type="NCBI Taxonomy" id="2763014"/>
    <lineage>
        <taxon>Bacteria</taxon>
        <taxon>Bacillati</taxon>
        <taxon>Bacillota</taxon>
        <taxon>Clostridia</taxon>
        <taxon>Eubacteriales</taxon>
        <taxon>Butyricicoccaceae</taxon>
        <taxon>Agathobaculum</taxon>
    </lineage>
</organism>
<dbReference type="InterPro" id="IPR026353">
    <property type="entry name" value="Hypoxan-DNA_Glyclase"/>
</dbReference>
<dbReference type="CDD" id="cd10032">
    <property type="entry name" value="UDG-F6_HDG"/>
    <property type="match status" value="1"/>
</dbReference>
<keyword evidence="3" id="KW-1185">Reference proteome</keyword>
<dbReference type="EC" id="3.2.2.15" evidence="2"/>
<dbReference type="NCBIfam" id="TIGR04274">
    <property type="entry name" value="hypoxanDNAglyco"/>
    <property type="match status" value="1"/>
</dbReference>
<feature type="domain" description="Uracil-DNA glycosylase-like" evidence="1">
    <location>
        <begin position="11"/>
        <end position="161"/>
    </location>
</feature>
<name>A0ABR7GJF4_9FIRM</name>
<dbReference type="EMBL" id="JACOPK010000001">
    <property type="protein sequence ID" value="MBC5694430.1"/>
    <property type="molecule type" value="Genomic_DNA"/>
</dbReference>
<dbReference type="InterPro" id="IPR005122">
    <property type="entry name" value="Uracil-DNA_glycosylase-like"/>
</dbReference>
<gene>
    <name evidence="2" type="ORF">H8S02_00455</name>
</gene>
<sequence>MKLETIVHDIPPLYDAESRVLLLGSLPSPKSREAHFFYGHPRNRFWPVLAAVLGEETPETIEEKQAMCRRHHIALWDTVAKCDIAGASDTSIRNAEPNDIGRLLRESKIERIFATGGKSGELYRKLIEPKTHVPITVLPSTSPANAAWTFERLVEAYRVIL</sequence>
<dbReference type="InterPro" id="IPR036895">
    <property type="entry name" value="Uracil-DNA_glycosylase-like_sf"/>
</dbReference>
<evidence type="ECO:0000313" key="2">
    <source>
        <dbReference type="EMBL" id="MBC5694430.1"/>
    </source>
</evidence>
<reference evidence="2 3" key="1">
    <citation type="submission" date="2020-08" db="EMBL/GenBank/DDBJ databases">
        <title>Genome public.</title>
        <authorList>
            <person name="Liu C."/>
            <person name="Sun Q."/>
        </authorList>
    </citation>
    <scope>NUCLEOTIDE SEQUENCE [LARGE SCALE GENOMIC DNA]</scope>
    <source>
        <strain evidence="2 3">M2</strain>
    </source>
</reference>
<dbReference type="SMART" id="SM00987">
    <property type="entry name" value="UreE_C"/>
    <property type="match status" value="1"/>
</dbReference>
<dbReference type="RefSeq" id="WP_186968751.1">
    <property type="nucleotide sequence ID" value="NZ_JACOPK010000001.1"/>
</dbReference>
<comment type="caution">
    <text evidence="2">The sequence shown here is derived from an EMBL/GenBank/DDBJ whole genome shotgun (WGS) entry which is preliminary data.</text>
</comment>